<sequence>MGSSDDAKSRDARERTNNFIRIQHSAHIPVGMNFLRDAALEMIPEGDRGAVGDVIRMVRSLFHYGAMEKRDRVKKDFALANVKVGEEKSVGYDGARLNPTAFEAASVDFVGEFCTMMADAEYTLLTQKEWELASAEDFLFTLPVRVDWSCHDKALLKTFLSKNPALAAGLPQFSERALVFKRGTGLAKAKGLFIMQKIEMLLSMLIKEPLLAILGQKQPVFVNANSSDSKKTFGDGKTVEDRNASVIERLTLRRLMPNIFVLFRKLFSTLEIQEPTFKEVVLLYRMARPLDDDAAGPSGCGPLIIKSYVDIPMADLEMIFPEKTVSVKLQEIIQNGIAIVVAIGTLLWAFVTGEIWTKKMQTLLIACAGKLGQSYTAINVARTRYSGMMAKDLIQKSRNAQEGMLMHLLESMEDQEIKEMLLAFVILTVRGKSMTLKEIDIECEDFLRNVFGVDCDFDIEGSMIKLLREGLVEQRAGVLYAATPLKTALALLDNKWDNIFDYNVDAVDGGREDALAKYANLHPDTVEASLRDALNSTDKERAKVVNDLKAQNDVLTKEVGELSNSLKGFNWRYS</sequence>
<name>A0A7R9SZB9_9CHLO</name>
<organism evidence="1">
    <name type="scientific">Ostreococcus sp. 'lucimarinus'</name>
    <dbReference type="NCBI Taxonomy" id="242159"/>
    <lineage>
        <taxon>Eukaryota</taxon>
        <taxon>Viridiplantae</taxon>
        <taxon>Chlorophyta</taxon>
        <taxon>Mamiellophyceae</taxon>
        <taxon>Mamiellales</taxon>
        <taxon>Bathycoccaceae</taxon>
        <taxon>Ostreococcus</taxon>
    </lineage>
</organism>
<proteinExistence type="predicted"/>
<dbReference type="EMBL" id="HBDX01000149">
    <property type="protein sequence ID" value="CAD8219411.1"/>
    <property type="molecule type" value="Transcribed_RNA"/>
</dbReference>
<reference evidence="1" key="1">
    <citation type="submission" date="2021-01" db="EMBL/GenBank/DDBJ databases">
        <authorList>
            <person name="Corre E."/>
            <person name="Pelletier E."/>
            <person name="Niang G."/>
            <person name="Scheremetjew M."/>
            <person name="Finn R."/>
            <person name="Kale V."/>
            <person name="Holt S."/>
            <person name="Cochrane G."/>
            <person name="Meng A."/>
            <person name="Brown T."/>
            <person name="Cohen L."/>
        </authorList>
    </citation>
    <scope>NUCLEOTIDE SEQUENCE</scope>
    <source>
        <strain evidence="1">Clade-A-BCC118000</strain>
    </source>
</reference>
<dbReference type="Pfam" id="PF12576">
    <property type="entry name" value="DUF3754"/>
    <property type="match status" value="1"/>
</dbReference>
<dbReference type="InterPro" id="IPR022227">
    <property type="entry name" value="DUF3754"/>
</dbReference>
<dbReference type="PANTHER" id="PTHR33645">
    <property type="entry name" value="AMINOPEPTIDASE (DUF3754)"/>
    <property type="match status" value="1"/>
</dbReference>
<protein>
    <submittedName>
        <fullName evidence="1">Uncharacterized protein</fullName>
    </submittedName>
</protein>
<gene>
    <name evidence="1" type="ORF">OLUC0939_LOCUS130</name>
</gene>
<evidence type="ECO:0000313" key="1">
    <source>
        <dbReference type="EMBL" id="CAD8219411.1"/>
    </source>
</evidence>
<dbReference type="PANTHER" id="PTHR33645:SF11">
    <property type="entry name" value="AMINOPEPTIDASE (DUF3754)"/>
    <property type="match status" value="1"/>
</dbReference>
<accession>A0A7R9SZB9</accession>
<dbReference type="AlphaFoldDB" id="A0A7R9SZB9"/>